<dbReference type="PANTHER" id="PTHR21266">
    <property type="entry name" value="IRON-SULFUR DOMAIN CONTAINING PROTEIN"/>
    <property type="match status" value="1"/>
</dbReference>
<keyword evidence="10" id="KW-0411">Iron-sulfur</keyword>
<evidence type="ECO:0000259" key="17">
    <source>
        <dbReference type="PROSITE" id="PS51296"/>
    </source>
</evidence>
<dbReference type="Gene3D" id="3.90.380.10">
    <property type="entry name" value="Naphthalene 1,2-dioxygenase Alpha Subunit, Chain A, domain 1"/>
    <property type="match status" value="1"/>
</dbReference>
<sequence length="381" mass="42774">MTAPETAPALADSAPAAAATDARTAPVAVWQILEKLKGQDLIDWRVAPVEGRASIEERNLDIGFPFGWYPIELSAKLAVGEVKPLRYFARDLAMWRGEDGQVRIIDAYCKHLGAHMGHGGKVHGNLLECPFHAWRYDGEEGVVQEIPYSKVIPPQVKRRCTTTYPVSEANRWIWMWYHPEGAAPLWEVAHLPECADPEWTDFDVFEWKVYGSIQNMAENGVDVAHFKYIHGTANVPLGDLRWGEWGRGADVKAKMGTPWGEVDGQISYDTMGPGQSWTRFTGICETLLVACITPVELDVAHTRFCFTQPRSQAEGERAGLARAIIRDICKQYDQDKVVWDRQKFQPDPIICAGDGPIADFRKYYARYYVEGQGKPAHLVKG</sequence>
<evidence type="ECO:0000256" key="6">
    <source>
        <dbReference type="ARBA" id="ARBA00022723"/>
    </source>
</evidence>
<comment type="caution">
    <text evidence="18">The sequence shown here is derived from an EMBL/GenBank/DDBJ whole genome shotgun (WGS) entry which is preliminary data.</text>
</comment>
<evidence type="ECO:0000256" key="16">
    <source>
        <dbReference type="ARBA" id="ARBA00049548"/>
    </source>
</evidence>
<dbReference type="Proteomes" id="UP000520156">
    <property type="component" value="Unassembled WGS sequence"/>
</dbReference>
<dbReference type="AlphaFoldDB" id="A0A7X1KAI5"/>
<keyword evidence="4" id="KW-0812">Transmembrane</keyword>
<proteinExistence type="inferred from homology"/>
<comment type="cofactor">
    <cofactor evidence="1">
        <name>Fe cation</name>
        <dbReference type="ChEBI" id="CHEBI:24875"/>
    </cofactor>
</comment>
<dbReference type="EMBL" id="JACLAU010000001">
    <property type="protein sequence ID" value="MBC2650223.1"/>
    <property type="molecule type" value="Genomic_DNA"/>
</dbReference>
<feature type="domain" description="Rieske" evidence="17">
    <location>
        <begin position="68"/>
        <end position="175"/>
    </location>
</feature>
<dbReference type="InterPro" id="IPR050584">
    <property type="entry name" value="Cholesterol_7-desaturase"/>
</dbReference>
<evidence type="ECO:0000256" key="13">
    <source>
        <dbReference type="ARBA" id="ARBA00025729"/>
    </source>
</evidence>
<dbReference type="GO" id="GO:0005737">
    <property type="term" value="C:cytoplasm"/>
    <property type="evidence" value="ECO:0007669"/>
    <property type="project" value="TreeGrafter"/>
</dbReference>
<dbReference type="Pfam" id="PF00355">
    <property type="entry name" value="Rieske"/>
    <property type="match status" value="1"/>
</dbReference>
<evidence type="ECO:0000256" key="2">
    <source>
        <dbReference type="ARBA" id="ARBA00004370"/>
    </source>
</evidence>
<evidence type="ECO:0000256" key="4">
    <source>
        <dbReference type="ARBA" id="ARBA00022692"/>
    </source>
</evidence>
<dbReference type="SUPFAM" id="SSF55961">
    <property type="entry name" value="Bet v1-like"/>
    <property type="match status" value="1"/>
</dbReference>
<organism evidence="18 19">
    <name type="scientific">Novosphingobium aerophilum</name>
    <dbReference type="NCBI Taxonomy" id="2839843"/>
    <lineage>
        <taxon>Bacteria</taxon>
        <taxon>Pseudomonadati</taxon>
        <taxon>Pseudomonadota</taxon>
        <taxon>Alphaproteobacteria</taxon>
        <taxon>Sphingomonadales</taxon>
        <taxon>Sphingomonadaceae</taxon>
        <taxon>Novosphingobium</taxon>
    </lineage>
</organism>
<dbReference type="GO" id="GO:0016020">
    <property type="term" value="C:membrane"/>
    <property type="evidence" value="ECO:0007669"/>
    <property type="project" value="UniProtKB-SubCell"/>
</dbReference>
<keyword evidence="8" id="KW-0560">Oxidoreductase</keyword>
<evidence type="ECO:0000256" key="11">
    <source>
        <dbReference type="ARBA" id="ARBA00023136"/>
    </source>
</evidence>
<gene>
    <name evidence="18" type="ORF">H7F49_00725</name>
</gene>
<evidence type="ECO:0000313" key="18">
    <source>
        <dbReference type="EMBL" id="MBC2650223.1"/>
    </source>
</evidence>
<evidence type="ECO:0000256" key="14">
    <source>
        <dbReference type="ARBA" id="ARBA00026095"/>
    </source>
</evidence>
<keyword evidence="7" id="KW-1133">Transmembrane helix</keyword>
<dbReference type="GO" id="GO:0170056">
    <property type="term" value="F:cholesterol 7-desaturase [NAD(P)H] activity"/>
    <property type="evidence" value="ECO:0007669"/>
    <property type="project" value="UniProtKB-EC"/>
</dbReference>
<comment type="pathway">
    <text evidence="3">Hormone biosynthesis.</text>
</comment>
<keyword evidence="19" id="KW-1185">Reference proteome</keyword>
<evidence type="ECO:0000256" key="9">
    <source>
        <dbReference type="ARBA" id="ARBA00023004"/>
    </source>
</evidence>
<evidence type="ECO:0000256" key="12">
    <source>
        <dbReference type="ARBA" id="ARBA00025712"/>
    </source>
</evidence>
<evidence type="ECO:0000313" key="19">
    <source>
        <dbReference type="Proteomes" id="UP000520156"/>
    </source>
</evidence>
<evidence type="ECO:0000256" key="1">
    <source>
        <dbReference type="ARBA" id="ARBA00001962"/>
    </source>
</evidence>
<accession>A0A7X1KAI5</accession>
<dbReference type="PROSITE" id="PS51296">
    <property type="entry name" value="RIESKE"/>
    <property type="match status" value="1"/>
</dbReference>
<dbReference type="InterPro" id="IPR017941">
    <property type="entry name" value="Rieske_2Fe-2S"/>
</dbReference>
<dbReference type="Gene3D" id="2.102.10.10">
    <property type="entry name" value="Rieske [2Fe-2S] iron-sulphur domain"/>
    <property type="match status" value="1"/>
</dbReference>
<keyword evidence="9" id="KW-0408">Iron</keyword>
<evidence type="ECO:0000256" key="7">
    <source>
        <dbReference type="ARBA" id="ARBA00022989"/>
    </source>
</evidence>
<dbReference type="InterPro" id="IPR036922">
    <property type="entry name" value="Rieske_2Fe-2S_sf"/>
</dbReference>
<keyword evidence="5" id="KW-0001">2Fe-2S</keyword>
<dbReference type="InterPro" id="IPR045605">
    <property type="entry name" value="KshA-like_C"/>
</dbReference>
<evidence type="ECO:0000256" key="5">
    <source>
        <dbReference type="ARBA" id="ARBA00022714"/>
    </source>
</evidence>
<dbReference type="GO" id="GO:0008203">
    <property type="term" value="P:cholesterol metabolic process"/>
    <property type="evidence" value="ECO:0007669"/>
    <property type="project" value="InterPro"/>
</dbReference>
<keyword evidence="6" id="KW-0479">Metal-binding</keyword>
<evidence type="ECO:0000256" key="3">
    <source>
        <dbReference type="ARBA" id="ARBA00004972"/>
    </source>
</evidence>
<evidence type="ECO:0000256" key="15">
    <source>
        <dbReference type="ARBA" id="ARBA00047853"/>
    </source>
</evidence>
<dbReference type="Pfam" id="PF19298">
    <property type="entry name" value="KshA_C"/>
    <property type="match status" value="1"/>
</dbReference>
<dbReference type="RefSeq" id="WP_185681638.1">
    <property type="nucleotide sequence ID" value="NZ_JACLAU010000001.1"/>
</dbReference>
<comment type="pathway">
    <text evidence="12">Steroid hormone biosynthesis; dafachronic acid biosynthesis.</text>
</comment>
<comment type="subcellular location">
    <subcellularLocation>
        <location evidence="2">Membrane</location>
    </subcellularLocation>
</comment>
<dbReference type="SUPFAM" id="SSF50022">
    <property type="entry name" value="ISP domain"/>
    <property type="match status" value="1"/>
</dbReference>
<dbReference type="EC" id="1.14.19.21" evidence="14"/>
<name>A0A7X1KAI5_9SPHN</name>
<protein>
    <recommendedName>
        <fullName evidence="14">cholesterol 7-desaturase</fullName>
        <ecNumber evidence="14">1.14.19.21</ecNumber>
    </recommendedName>
</protein>
<evidence type="ECO:0000256" key="10">
    <source>
        <dbReference type="ARBA" id="ARBA00023014"/>
    </source>
</evidence>
<evidence type="ECO:0000256" key="8">
    <source>
        <dbReference type="ARBA" id="ARBA00023002"/>
    </source>
</evidence>
<reference evidence="18 19" key="1">
    <citation type="submission" date="2020-08" db="EMBL/GenBank/DDBJ databases">
        <title>The genome sequence of Novosphingobium flavum 4Y4.</title>
        <authorList>
            <person name="Liu Y."/>
        </authorList>
    </citation>
    <scope>NUCLEOTIDE SEQUENCE [LARGE SCALE GENOMIC DNA]</scope>
    <source>
        <strain evidence="18 19">4Y4</strain>
    </source>
</reference>
<dbReference type="GO" id="GO:0051537">
    <property type="term" value="F:2 iron, 2 sulfur cluster binding"/>
    <property type="evidence" value="ECO:0007669"/>
    <property type="project" value="UniProtKB-KW"/>
</dbReference>
<dbReference type="CDD" id="cd03469">
    <property type="entry name" value="Rieske_RO_Alpha_N"/>
    <property type="match status" value="1"/>
</dbReference>
<comment type="similarity">
    <text evidence="13">Belongs to the cholesterol 7-desaturase family.</text>
</comment>
<comment type="catalytic activity">
    <reaction evidence="16">
        <text>cholesterol + NADPH + O2 + H(+) = 7-dehydrocholesterol + NADP(+) + 2 H2O</text>
        <dbReference type="Rhea" id="RHEA:45024"/>
        <dbReference type="ChEBI" id="CHEBI:15377"/>
        <dbReference type="ChEBI" id="CHEBI:15378"/>
        <dbReference type="ChEBI" id="CHEBI:15379"/>
        <dbReference type="ChEBI" id="CHEBI:16113"/>
        <dbReference type="ChEBI" id="CHEBI:17759"/>
        <dbReference type="ChEBI" id="CHEBI:57783"/>
        <dbReference type="ChEBI" id="CHEBI:58349"/>
        <dbReference type="EC" id="1.14.19.21"/>
    </reaction>
    <physiologicalReaction direction="left-to-right" evidence="16">
        <dbReference type="Rhea" id="RHEA:45025"/>
    </physiologicalReaction>
</comment>
<dbReference type="GO" id="GO:0046872">
    <property type="term" value="F:metal ion binding"/>
    <property type="evidence" value="ECO:0007669"/>
    <property type="project" value="UniProtKB-KW"/>
</dbReference>
<keyword evidence="11" id="KW-0472">Membrane</keyword>
<dbReference type="PANTHER" id="PTHR21266:SF32">
    <property type="entry name" value="CHOLESTEROL 7-DESATURASE NVD"/>
    <property type="match status" value="1"/>
</dbReference>
<comment type="catalytic activity">
    <reaction evidence="15">
        <text>cholesterol + NADH + O2 + H(+) = 7-dehydrocholesterol + NAD(+) + 2 H2O</text>
        <dbReference type="Rhea" id="RHEA:51644"/>
        <dbReference type="ChEBI" id="CHEBI:15377"/>
        <dbReference type="ChEBI" id="CHEBI:15378"/>
        <dbReference type="ChEBI" id="CHEBI:15379"/>
        <dbReference type="ChEBI" id="CHEBI:16113"/>
        <dbReference type="ChEBI" id="CHEBI:17759"/>
        <dbReference type="ChEBI" id="CHEBI:57540"/>
        <dbReference type="ChEBI" id="CHEBI:57945"/>
        <dbReference type="EC" id="1.14.19.21"/>
    </reaction>
    <physiologicalReaction direction="left-to-right" evidence="15">
        <dbReference type="Rhea" id="RHEA:51645"/>
    </physiologicalReaction>
</comment>